<keyword evidence="2 4" id="KW-0238">DNA-binding</keyword>
<evidence type="ECO:0000256" key="2">
    <source>
        <dbReference type="ARBA" id="ARBA00023125"/>
    </source>
</evidence>
<evidence type="ECO:0000256" key="1">
    <source>
        <dbReference type="ARBA" id="ARBA00023015"/>
    </source>
</evidence>
<evidence type="ECO:0000313" key="6">
    <source>
        <dbReference type="EMBL" id="MBK0419374.1"/>
    </source>
</evidence>
<evidence type="ECO:0000256" key="4">
    <source>
        <dbReference type="PROSITE-ProRule" id="PRU00335"/>
    </source>
</evidence>
<dbReference type="InterPro" id="IPR036271">
    <property type="entry name" value="Tet_transcr_reg_TetR-rel_C_sf"/>
</dbReference>
<evidence type="ECO:0000313" key="7">
    <source>
        <dbReference type="Proteomes" id="UP000608530"/>
    </source>
</evidence>
<name>A0A934UUD7_9MICO</name>
<keyword evidence="7" id="KW-1185">Reference proteome</keyword>
<proteinExistence type="predicted"/>
<dbReference type="GO" id="GO:0003700">
    <property type="term" value="F:DNA-binding transcription factor activity"/>
    <property type="evidence" value="ECO:0007669"/>
    <property type="project" value="TreeGrafter"/>
</dbReference>
<dbReference type="GO" id="GO:0000976">
    <property type="term" value="F:transcription cis-regulatory region binding"/>
    <property type="evidence" value="ECO:0007669"/>
    <property type="project" value="TreeGrafter"/>
</dbReference>
<dbReference type="SUPFAM" id="SSF46689">
    <property type="entry name" value="Homeodomain-like"/>
    <property type="match status" value="1"/>
</dbReference>
<dbReference type="PANTHER" id="PTHR30055:SF234">
    <property type="entry name" value="HTH-TYPE TRANSCRIPTIONAL REGULATOR BETI"/>
    <property type="match status" value="1"/>
</dbReference>
<dbReference type="InterPro" id="IPR050109">
    <property type="entry name" value="HTH-type_TetR-like_transc_reg"/>
</dbReference>
<dbReference type="SUPFAM" id="SSF48498">
    <property type="entry name" value="Tetracyclin repressor-like, C-terminal domain"/>
    <property type="match status" value="1"/>
</dbReference>
<organism evidence="6 7">
    <name type="scientific">Leucobacter chromiisoli</name>
    <dbReference type="NCBI Taxonomy" id="2796471"/>
    <lineage>
        <taxon>Bacteria</taxon>
        <taxon>Bacillati</taxon>
        <taxon>Actinomycetota</taxon>
        <taxon>Actinomycetes</taxon>
        <taxon>Micrococcales</taxon>
        <taxon>Microbacteriaceae</taxon>
        <taxon>Leucobacter</taxon>
    </lineage>
</organism>
<dbReference type="PROSITE" id="PS50977">
    <property type="entry name" value="HTH_TETR_2"/>
    <property type="match status" value="1"/>
</dbReference>
<dbReference type="RefSeq" id="WP_200115507.1">
    <property type="nucleotide sequence ID" value="NZ_JAEHOH010000012.1"/>
</dbReference>
<dbReference type="Gene3D" id="1.10.357.10">
    <property type="entry name" value="Tetracycline Repressor, domain 2"/>
    <property type="match status" value="1"/>
</dbReference>
<reference evidence="6" key="1">
    <citation type="submission" date="2020-12" db="EMBL/GenBank/DDBJ databases">
        <title>Leucobacter sp. CAS1, isolated from Chromium sludge.</title>
        <authorList>
            <person name="Xu Z."/>
        </authorList>
    </citation>
    <scope>NUCLEOTIDE SEQUENCE</scope>
    <source>
        <strain evidence="6">CSA1</strain>
    </source>
</reference>
<comment type="caution">
    <text evidence="6">The sequence shown here is derived from an EMBL/GenBank/DDBJ whole genome shotgun (WGS) entry which is preliminary data.</text>
</comment>
<keyword evidence="3" id="KW-0804">Transcription</keyword>
<gene>
    <name evidence="6" type="ORF">JD276_10045</name>
</gene>
<dbReference type="PANTHER" id="PTHR30055">
    <property type="entry name" value="HTH-TYPE TRANSCRIPTIONAL REGULATOR RUTR"/>
    <property type="match status" value="1"/>
</dbReference>
<evidence type="ECO:0000259" key="5">
    <source>
        <dbReference type="PROSITE" id="PS50977"/>
    </source>
</evidence>
<protein>
    <submittedName>
        <fullName evidence="6">TetR/AcrR family transcriptional regulator</fullName>
    </submittedName>
</protein>
<evidence type="ECO:0000256" key="3">
    <source>
        <dbReference type="ARBA" id="ARBA00023163"/>
    </source>
</evidence>
<dbReference type="Proteomes" id="UP000608530">
    <property type="component" value="Unassembled WGS sequence"/>
</dbReference>
<accession>A0A934UUD7</accession>
<feature type="domain" description="HTH tetR-type" evidence="5">
    <location>
        <begin position="15"/>
        <end position="75"/>
    </location>
</feature>
<feature type="DNA-binding region" description="H-T-H motif" evidence="4">
    <location>
        <begin position="38"/>
        <end position="57"/>
    </location>
</feature>
<keyword evidence="1" id="KW-0805">Transcription regulation</keyword>
<dbReference type="EMBL" id="JAEHOH010000012">
    <property type="protein sequence ID" value="MBK0419374.1"/>
    <property type="molecule type" value="Genomic_DNA"/>
</dbReference>
<dbReference type="AlphaFoldDB" id="A0A934UUD7"/>
<sequence length="214" mass="23208">MVSSGGVPRVRKQPEERRAEILAEAARIALEEGLERITLRAVADGLGVRPGLISHYFPAAEDLVVAAFLVAVSGERERLQTGEGEPLERLAAFVRRIESESVDLARLWLNARHLARFTPALADAIEEQEALDRERLISLIDEGCDAGVFEVEDPLAACVRIFMAVDGFGAYANNAAPFEPDAYAHFVTDVSEWALGLSAGALRSVGTWEADPVP</sequence>
<dbReference type="Pfam" id="PF00440">
    <property type="entry name" value="TetR_N"/>
    <property type="match status" value="1"/>
</dbReference>
<dbReference type="InterPro" id="IPR009057">
    <property type="entry name" value="Homeodomain-like_sf"/>
</dbReference>
<dbReference type="InterPro" id="IPR001647">
    <property type="entry name" value="HTH_TetR"/>
</dbReference>